<dbReference type="AlphaFoldDB" id="A0A6F8YUI8"/>
<accession>A0A6F8YUI8</accession>
<dbReference type="PROSITE" id="PS50075">
    <property type="entry name" value="CARRIER"/>
    <property type="match status" value="1"/>
</dbReference>
<proteinExistence type="predicted"/>
<organism evidence="5 6">
    <name type="scientific">Phytohabitans suffuscus</name>
    <dbReference type="NCBI Taxonomy" id="624315"/>
    <lineage>
        <taxon>Bacteria</taxon>
        <taxon>Bacillati</taxon>
        <taxon>Actinomycetota</taxon>
        <taxon>Actinomycetes</taxon>
        <taxon>Micromonosporales</taxon>
        <taxon>Micromonosporaceae</taxon>
    </lineage>
</organism>
<keyword evidence="3" id="KW-0597">Phosphoprotein</keyword>
<reference evidence="5 6" key="1">
    <citation type="submission" date="2020-03" db="EMBL/GenBank/DDBJ databases">
        <title>Whole genome shotgun sequence of Phytohabitans suffuscus NBRC 105367.</title>
        <authorList>
            <person name="Komaki H."/>
            <person name="Tamura T."/>
        </authorList>
    </citation>
    <scope>NUCLEOTIDE SEQUENCE [LARGE SCALE GENOMIC DNA]</scope>
    <source>
        <strain evidence="5 6">NBRC 105367</strain>
    </source>
</reference>
<sequence>MRADLFTDTELKLAQMWIDVLGVDSVGRGDNFFDLGGDSMLATRLVLTARRAWNVEFSVRVLVDSPVLKDMAGRIDVLVGPADTGSPR</sequence>
<evidence type="ECO:0000256" key="1">
    <source>
        <dbReference type="ARBA" id="ARBA00001957"/>
    </source>
</evidence>
<evidence type="ECO:0000256" key="2">
    <source>
        <dbReference type="ARBA" id="ARBA00022450"/>
    </source>
</evidence>
<dbReference type="KEGG" id="psuu:Psuf_070520"/>
<comment type="cofactor">
    <cofactor evidence="1">
        <name>pantetheine 4'-phosphate</name>
        <dbReference type="ChEBI" id="CHEBI:47942"/>
    </cofactor>
</comment>
<keyword evidence="2" id="KW-0596">Phosphopantetheine</keyword>
<dbReference type="FunFam" id="1.10.1200.10:FF:000005">
    <property type="entry name" value="Nonribosomal peptide synthetase 1"/>
    <property type="match status" value="1"/>
</dbReference>
<evidence type="ECO:0000313" key="5">
    <source>
        <dbReference type="EMBL" id="BCB89739.1"/>
    </source>
</evidence>
<dbReference type="InterPro" id="IPR036736">
    <property type="entry name" value="ACP-like_sf"/>
</dbReference>
<feature type="domain" description="Carrier" evidence="4">
    <location>
        <begin position="4"/>
        <end position="79"/>
    </location>
</feature>
<evidence type="ECO:0000313" key="6">
    <source>
        <dbReference type="Proteomes" id="UP000503011"/>
    </source>
</evidence>
<reference evidence="5 6" key="2">
    <citation type="submission" date="2020-03" db="EMBL/GenBank/DDBJ databases">
        <authorList>
            <person name="Ichikawa N."/>
            <person name="Kimura A."/>
            <person name="Kitahashi Y."/>
            <person name="Uohara A."/>
        </authorList>
    </citation>
    <scope>NUCLEOTIDE SEQUENCE [LARGE SCALE GENOMIC DNA]</scope>
    <source>
        <strain evidence="5 6">NBRC 105367</strain>
    </source>
</reference>
<dbReference type="PANTHER" id="PTHR44845">
    <property type="entry name" value="CARRIER DOMAIN-CONTAINING PROTEIN"/>
    <property type="match status" value="1"/>
</dbReference>
<gene>
    <name evidence="5" type="ORF">Psuf_070520</name>
</gene>
<dbReference type="RefSeq" id="WP_173161742.1">
    <property type="nucleotide sequence ID" value="NZ_AP022871.1"/>
</dbReference>
<dbReference type="EMBL" id="AP022871">
    <property type="protein sequence ID" value="BCB89739.1"/>
    <property type="molecule type" value="Genomic_DNA"/>
</dbReference>
<protein>
    <recommendedName>
        <fullName evidence="4">Carrier domain-containing protein</fullName>
    </recommendedName>
</protein>
<dbReference type="PANTHER" id="PTHR44845:SF6">
    <property type="entry name" value="BETA-ALANINE-ACTIVATING ENZYME"/>
    <property type="match status" value="1"/>
</dbReference>
<name>A0A6F8YUI8_9ACTN</name>
<dbReference type="Pfam" id="PF00550">
    <property type="entry name" value="PP-binding"/>
    <property type="match status" value="1"/>
</dbReference>
<dbReference type="Gene3D" id="1.10.1200.10">
    <property type="entry name" value="ACP-like"/>
    <property type="match status" value="1"/>
</dbReference>
<keyword evidence="6" id="KW-1185">Reference proteome</keyword>
<dbReference type="SUPFAM" id="SSF47336">
    <property type="entry name" value="ACP-like"/>
    <property type="match status" value="1"/>
</dbReference>
<evidence type="ECO:0000256" key="3">
    <source>
        <dbReference type="ARBA" id="ARBA00022553"/>
    </source>
</evidence>
<evidence type="ECO:0000259" key="4">
    <source>
        <dbReference type="PROSITE" id="PS50075"/>
    </source>
</evidence>
<dbReference type="Proteomes" id="UP000503011">
    <property type="component" value="Chromosome"/>
</dbReference>
<dbReference type="InterPro" id="IPR009081">
    <property type="entry name" value="PP-bd_ACP"/>
</dbReference>